<feature type="transmembrane region" description="Helical" evidence="1">
    <location>
        <begin position="21"/>
        <end position="46"/>
    </location>
</feature>
<feature type="transmembrane region" description="Helical" evidence="1">
    <location>
        <begin position="93"/>
        <end position="114"/>
    </location>
</feature>
<keyword evidence="1" id="KW-0812">Transmembrane</keyword>
<keyword evidence="1" id="KW-1133">Transmembrane helix</keyword>
<proteinExistence type="predicted"/>
<keyword evidence="1" id="KW-0472">Membrane</keyword>
<dbReference type="AlphaFoldDB" id="A0A5N6D6K3"/>
<protein>
    <submittedName>
        <fullName evidence="2">Uncharacterized protein</fullName>
    </submittedName>
</protein>
<keyword evidence="3" id="KW-1185">Reference proteome</keyword>
<evidence type="ECO:0000313" key="2">
    <source>
        <dbReference type="EMBL" id="KAB8200761.1"/>
    </source>
</evidence>
<organism evidence="2 3">
    <name type="scientific">Aspergillus parasiticus</name>
    <dbReference type="NCBI Taxonomy" id="5067"/>
    <lineage>
        <taxon>Eukaryota</taxon>
        <taxon>Fungi</taxon>
        <taxon>Dikarya</taxon>
        <taxon>Ascomycota</taxon>
        <taxon>Pezizomycotina</taxon>
        <taxon>Eurotiomycetes</taxon>
        <taxon>Eurotiomycetidae</taxon>
        <taxon>Eurotiales</taxon>
        <taxon>Aspergillaceae</taxon>
        <taxon>Aspergillus</taxon>
        <taxon>Aspergillus subgen. Circumdati</taxon>
    </lineage>
</organism>
<dbReference type="VEuPathDB" id="FungiDB:BDV34DRAFT_204069"/>
<dbReference type="EMBL" id="ML735035">
    <property type="protein sequence ID" value="KAB8200761.1"/>
    <property type="molecule type" value="Genomic_DNA"/>
</dbReference>
<feature type="transmembrane region" description="Helical" evidence="1">
    <location>
        <begin position="58"/>
        <end position="81"/>
    </location>
</feature>
<dbReference type="Proteomes" id="UP000326532">
    <property type="component" value="Unassembled WGS sequence"/>
</dbReference>
<evidence type="ECO:0000256" key="1">
    <source>
        <dbReference type="SAM" id="Phobius"/>
    </source>
</evidence>
<sequence length="160" mass="18317">MRVFLSRLSRFWESLGFLFNTRLLTVIFISLAADLVSRLVFILLVIPSDFVMKPEILWLRAPVSQLYAAGISCLVCTMRLNRKGELVDNGSEFLAFLYSLPISFIVSTLSFLLAPLMHSLWVIPFITVIVVFSPGFILMNWIVRRTRPYGLPIFSPWCPI</sequence>
<gene>
    <name evidence="2" type="ORF">BDV34DRAFT_204069</name>
</gene>
<reference evidence="2 3" key="1">
    <citation type="submission" date="2019-04" db="EMBL/GenBank/DDBJ databases">
        <title>Fungal friends and foes A comparative genomics study of 23 Aspergillus species from section Flavi.</title>
        <authorList>
            <consortium name="DOE Joint Genome Institute"/>
            <person name="Kjaerbolling I."/>
            <person name="Vesth T.C."/>
            <person name="Frisvad J.C."/>
            <person name="Nybo J.L."/>
            <person name="Theobald S."/>
            <person name="Kildgaard S."/>
            <person name="Petersen T.I."/>
            <person name="Kuo A."/>
            <person name="Sato A."/>
            <person name="Lyhne E.K."/>
            <person name="Kogle M.E."/>
            <person name="Wiebenga A."/>
            <person name="Kun R.S."/>
            <person name="Lubbers R.J."/>
            <person name="Makela M.R."/>
            <person name="Barry K."/>
            <person name="Chovatia M."/>
            <person name="Clum A."/>
            <person name="Daum C."/>
            <person name="Haridas S."/>
            <person name="He G."/>
            <person name="LaButti K."/>
            <person name="Lipzen A."/>
            <person name="Mondo S."/>
            <person name="Pangilinan J."/>
            <person name="Riley R."/>
            <person name="Salamov A."/>
            <person name="Simmons B.A."/>
            <person name="Magnuson J.K."/>
            <person name="Henrissat B."/>
            <person name="Mortensen U.H."/>
            <person name="Larsen T.O."/>
            <person name="De vries R.P."/>
            <person name="Grigoriev I.V."/>
            <person name="Machida M."/>
            <person name="Baker S.E."/>
            <person name="Andersen M.R."/>
        </authorList>
    </citation>
    <scope>NUCLEOTIDE SEQUENCE [LARGE SCALE GENOMIC DNA]</scope>
    <source>
        <strain evidence="2 3">CBS 117618</strain>
    </source>
</reference>
<name>A0A5N6D6K3_ASPPA</name>
<accession>A0A5N6D6K3</accession>
<evidence type="ECO:0000313" key="3">
    <source>
        <dbReference type="Proteomes" id="UP000326532"/>
    </source>
</evidence>
<feature type="transmembrane region" description="Helical" evidence="1">
    <location>
        <begin position="120"/>
        <end position="143"/>
    </location>
</feature>